<gene>
    <name evidence="1" type="ORF">AVEN_270510_1</name>
</gene>
<proteinExistence type="predicted"/>
<keyword evidence="2" id="KW-1185">Reference proteome</keyword>
<comment type="caution">
    <text evidence="1">The sequence shown here is derived from an EMBL/GenBank/DDBJ whole genome shotgun (WGS) entry which is preliminary data.</text>
</comment>
<sequence length="15" mass="1645">MWNVAVIITSILTIA</sequence>
<feature type="non-terminal residue" evidence="1">
    <location>
        <position position="15"/>
    </location>
</feature>
<evidence type="ECO:0000313" key="2">
    <source>
        <dbReference type="Proteomes" id="UP000499080"/>
    </source>
</evidence>
<organism evidence="1 2">
    <name type="scientific">Araneus ventricosus</name>
    <name type="common">Orbweaver spider</name>
    <name type="synonym">Epeira ventricosa</name>
    <dbReference type="NCBI Taxonomy" id="182803"/>
    <lineage>
        <taxon>Eukaryota</taxon>
        <taxon>Metazoa</taxon>
        <taxon>Ecdysozoa</taxon>
        <taxon>Arthropoda</taxon>
        <taxon>Chelicerata</taxon>
        <taxon>Arachnida</taxon>
        <taxon>Araneae</taxon>
        <taxon>Araneomorphae</taxon>
        <taxon>Entelegynae</taxon>
        <taxon>Araneoidea</taxon>
        <taxon>Araneidae</taxon>
        <taxon>Araneus</taxon>
    </lineage>
</organism>
<dbReference type="EMBL" id="BGPR01000052">
    <property type="protein sequence ID" value="GBL87231.1"/>
    <property type="molecule type" value="Genomic_DNA"/>
</dbReference>
<accession>A0A4Y2B4E5</accession>
<reference evidence="1 2" key="1">
    <citation type="journal article" date="2019" name="Sci. Rep.">
        <title>Orb-weaving spider Araneus ventricosus genome elucidates the spidroin gene catalogue.</title>
        <authorList>
            <person name="Kono N."/>
            <person name="Nakamura H."/>
            <person name="Ohtoshi R."/>
            <person name="Moran D.A.P."/>
            <person name="Shinohara A."/>
            <person name="Yoshida Y."/>
            <person name="Fujiwara M."/>
            <person name="Mori M."/>
            <person name="Tomita M."/>
            <person name="Arakawa K."/>
        </authorList>
    </citation>
    <scope>NUCLEOTIDE SEQUENCE [LARGE SCALE GENOMIC DNA]</scope>
</reference>
<protein>
    <submittedName>
        <fullName evidence="1">Uncharacterized protein</fullName>
    </submittedName>
</protein>
<dbReference type="Proteomes" id="UP000499080">
    <property type="component" value="Unassembled WGS sequence"/>
</dbReference>
<evidence type="ECO:0000313" key="1">
    <source>
        <dbReference type="EMBL" id="GBL87231.1"/>
    </source>
</evidence>
<name>A0A4Y2B4E5_ARAVE</name>